<name>A0ABS6IJ63_9HYPH</name>
<proteinExistence type="predicted"/>
<evidence type="ECO:0000313" key="2">
    <source>
        <dbReference type="Proteomes" id="UP000727907"/>
    </source>
</evidence>
<dbReference type="EMBL" id="JAHOPB010000001">
    <property type="protein sequence ID" value="MBU8874642.1"/>
    <property type="molecule type" value="Genomic_DNA"/>
</dbReference>
<evidence type="ECO:0008006" key="3">
    <source>
        <dbReference type="Google" id="ProtNLM"/>
    </source>
</evidence>
<gene>
    <name evidence="1" type="ORF">KQ910_12780</name>
</gene>
<organism evidence="1 2">
    <name type="scientific">Reyranella humidisoli</name>
    <dbReference type="NCBI Taxonomy" id="2849149"/>
    <lineage>
        <taxon>Bacteria</taxon>
        <taxon>Pseudomonadati</taxon>
        <taxon>Pseudomonadota</taxon>
        <taxon>Alphaproteobacteria</taxon>
        <taxon>Hyphomicrobiales</taxon>
        <taxon>Reyranellaceae</taxon>
        <taxon>Reyranella</taxon>
    </lineage>
</organism>
<dbReference type="Proteomes" id="UP000727907">
    <property type="component" value="Unassembled WGS sequence"/>
</dbReference>
<dbReference type="RefSeq" id="WP_216960539.1">
    <property type="nucleotide sequence ID" value="NZ_JAHOPB010000001.1"/>
</dbReference>
<comment type="caution">
    <text evidence="1">The sequence shown here is derived from an EMBL/GenBank/DDBJ whole genome shotgun (WGS) entry which is preliminary data.</text>
</comment>
<evidence type="ECO:0000313" key="1">
    <source>
        <dbReference type="EMBL" id="MBU8874642.1"/>
    </source>
</evidence>
<sequence length="130" mass="14423">MPLHWTIDSKAKLLAMVADGPIELAELHRLLDVTTALKLEGYRKLFDGSRGESQLTDAEQLAVGVRFRDMHANTPRLGPLAVVVRDERYQLVARMLGILAVPKRPIRVFTDLAKARAWLDSPAIVASVPD</sequence>
<protein>
    <recommendedName>
        <fullName evidence="3">STAS/SEC14 domain-containing protein</fullName>
    </recommendedName>
</protein>
<keyword evidence="2" id="KW-1185">Reference proteome</keyword>
<reference evidence="1 2" key="1">
    <citation type="submission" date="2021-06" db="EMBL/GenBank/DDBJ databases">
        <authorList>
            <person name="Lee D.H."/>
        </authorList>
    </citation>
    <scope>NUCLEOTIDE SEQUENCE [LARGE SCALE GENOMIC DNA]</scope>
    <source>
        <strain evidence="1 2">MMS21-HV4-11</strain>
    </source>
</reference>
<accession>A0ABS6IJ63</accession>